<dbReference type="PIRSF" id="PIRSF007056">
    <property type="entry name" value="UCP007056"/>
    <property type="match status" value="1"/>
</dbReference>
<dbReference type="AlphaFoldDB" id="A0A011LYB4"/>
<dbReference type="OrthoDB" id="5827905at2"/>
<dbReference type="InterPro" id="IPR027417">
    <property type="entry name" value="P-loop_NTPase"/>
</dbReference>
<proteinExistence type="predicted"/>
<dbReference type="PATRIC" id="fig|1450449.3.peg.1112"/>
<dbReference type="EMBL" id="JANJ01000004">
    <property type="protein sequence ID" value="EXI62218.1"/>
    <property type="molecule type" value="Genomic_DNA"/>
</dbReference>
<reference evidence="1 2" key="1">
    <citation type="journal article" date="2014" name="Genome Announc.">
        <title>Genome Sequence of a Presumptive Mannheimia haemolytica Strain with an A1/A6-Cross-Reactive Serotype from a White-Tailed Deer (Odocoileus virginianus).</title>
        <authorList>
            <person name="Lawrence P.K."/>
            <person name="Bey R.F."/>
            <person name="Wiener B."/>
            <person name="Kittichotirat W."/>
            <person name="Bumgarner R.E."/>
        </authorList>
    </citation>
    <scope>NUCLEOTIDE SEQUENCE [LARGE SCALE GENOMIC DNA]</scope>
    <source>
        <strain evidence="1 2">PKL10</strain>
    </source>
</reference>
<dbReference type="InterPro" id="IPR012036">
    <property type="entry name" value="Phage_Mu_Gp28"/>
</dbReference>
<dbReference type="Pfam" id="PF03237">
    <property type="entry name" value="Terminase_6N"/>
    <property type="match status" value="1"/>
</dbReference>
<evidence type="ECO:0000313" key="1">
    <source>
        <dbReference type="EMBL" id="EXI62218.1"/>
    </source>
</evidence>
<keyword evidence="2" id="KW-1185">Reference proteome</keyword>
<dbReference type="RefSeq" id="WP_051498296.1">
    <property type="nucleotide sequence ID" value="NZ_AVSP01000014.1"/>
</dbReference>
<evidence type="ECO:0000313" key="2">
    <source>
        <dbReference type="Proteomes" id="UP000054123"/>
    </source>
</evidence>
<comment type="caution">
    <text evidence="1">The sequence shown here is derived from an EMBL/GenBank/DDBJ whole genome shotgun (WGS) entry which is preliminary data.</text>
</comment>
<accession>A0A011LYB4</accession>
<protein>
    <submittedName>
        <fullName evidence="1">Uncharacterized protein</fullName>
    </submittedName>
</protein>
<sequence>MTKQKTVEFELNPITKAMSRTPMVLLVYQQDWCADTSYVKVAEKSRRIGLTWAEGADSALLAASANGMDIWYVGYNKDMALEFIRDCANWAKFYGLAASEIEETQEVFKEGKDEESILAFTIRFASGWRITALSSSPSNLRGKQGRVIIDEAAFHPCLSELLKAAMALLMWGGQVHIISTHDGVDNPFNELCQEIREGKKPYSLHTITFRDAMEDGLYERICLRTNRPYTKEGEIEWETGIRASYGENASEELDCIPKNSGGKWLSRALIESQMHSHTPLIRKEMSLDFELIDEPVRAKEIDLWLKEEIQPLLDDLDKSKRHFVGEDFARKGDLTSLAIAAQQPNLTNEIQFIVELGNMPYAQQEQIVLYILKRLPMFSGAAFDGGGNGGALAEKARDAFGTDLVHSIHLTEKWYKENTAPFKAALEDGTLTKIPKNADVLADLRAFEIVRGVPRIPDKRVRSVDGGKNKRHGDTAISLLLAHYASRQLVQMPVRPLARKPRRSQSLSKGY</sequence>
<name>A0A011LYB4_9PAST</name>
<dbReference type="Gene3D" id="3.30.420.240">
    <property type="match status" value="1"/>
</dbReference>
<organism evidence="1 2">
    <name type="scientific">Mannheimia granulomatis</name>
    <dbReference type="NCBI Taxonomy" id="85402"/>
    <lineage>
        <taxon>Bacteria</taxon>
        <taxon>Pseudomonadati</taxon>
        <taxon>Pseudomonadota</taxon>
        <taxon>Gammaproteobacteria</taxon>
        <taxon>Pasteurellales</taxon>
        <taxon>Pasteurellaceae</taxon>
        <taxon>Mannheimia</taxon>
    </lineage>
</organism>
<dbReference type="Proteomes" id="UP000054123">
    <property type="component" value="Unassembled WGS sequence"/>
</dbReference>
<gene>
    <name evidence="1" type="ORF">AK33_05695</name>
</gene>
<dbReference type="Gene3D" id="3.40.50.300">
    <property type="entry name" value="P-loop containing nucleotide triphosphate hydrolases"/>
    <property type="match status" value="1"/>
</dbReference>